<evidence type="ECO:0000259" key="3">
    <source>
        <dbReference type="Pfam" id="PF05175"/>
    </source>
</evidence>
<evidence type="ECO:0000313" key="4">
    <source>
        <dbReference type="EMBL" id="SHF12926.1"/>
    </source>
</evidence>
<accession>A0A1M4Z5Q3</accession>
<keyword evidence="5" id="KW-1185">Reference proteome</keyword>
<keyword evidence="2" id="KW-0949">S-adenosyl-L-methionine</keyword>
<dbReference type="Proteomes" id="UP000184048">
    <property type="component" value="Unassembled WGS sequence"/>
</dbReference>
<keyword evidence="1 4" id="KW-0489">Methyltransferase</keyword>
<dbReference type="AlphaFoldDB" id="A0A1M4Z5Q3"/>
<reference evidence="4 5" key="1">
    <citation type="submission" date="2016-11" db="EMBL/GenBank/DDBJ databases">
        <authorList>
            <person name="Jaros S."/>
            <person name="Januszkiewicz K."/>
            <person name="Wedrychowicz H."/>
        </authorList>
    </citation>
    <scope>NUCLEOTIDE SEQUENCE [LARGE SCALE GENOMIC DNA]</scope>
    <source>
        <strain evidence="4 5">DSM 18119</strain>
    </source>
</reference>
<dbReference type="PROSITE" id="PS00092">
    <property type="entry name" value="N6_MTASE"/>
    <property type="match status" value="1"/>
</dbReference>
<dbReference type="Pfam" id="PF05175">
    <property type="entry name" value="MTS"/>
    <property type="match status" value="1"/>
</dbReference>
<proteinExistence type="predicted"/>
<dbReference type="InterPro" id="IPR007848">
    <property type="entry name" value="Small_mtfrase_dom"/>
</dbReference>
<dbReference type="InterPro" id="IPR029063">
    <property type="entry name" value="SAM-dependent_MTases_sf"/>
</dbReference>
<dbReference type="CDD" id="cd02440">
    <property type="entry name" value="AdoMet_MTases"/>
    <property type="match status" value="1"/>
</dbReference>
<name>A0A1M4Z5Q3_9BACT</name>
<evidence type="ECO:0000313" key="5">
    <source>
        <dbReference type="Proteomes" id="UP000184048"/>
    </source>
</evidence>
<dbReference type="OrthoDB" id="5383291at2"/>
<keyword evidence="4" id="KW-0808">Transferase</keyword>
<dbReference type="PANTHER" id="PTHR47739:SF1">
    <property type="entry name" value="TRNA1(VAL) (ADENINE(37)-N6)-METHYLTRANSFERASE"/>
    <property type="match status" value="1"/>
</dbReference>
<evidence type="ECO:0000256" key="2">
    <source>
        <dbReference type="ARBA" id="ARBA00022691"/>
    </source>
</evidence>
<dbReference type="GO" id="GO:0032259">
    <property type="term" value="P:methylation"/>
    <property type="evidence" value="ECO:0007669"/>
    <property type="project" value="UniProtKB-KW"/>
</dbReference>
<dbReference type="InterPro" id="IPR050210">
    <property type="entry name" value="tRNA_Adenine-N(6)_MTase"/>
</dbReference>
<dbReference type="GO" id="GO:0008757">
    <property type="term" value="F:S-adenosylmethionine-dependent methyltransferase activity"/>
    <property type="evidence" value="ECO:0007669"/>
    <property type="project" value="UniProtKB-ARBA"/>
</dbReference>
<feature type="domain" description="Methyltransferase small" evidence="3">
    <location>
        <begin position="37"/>
        <end position="133"/>
    </location>
</feature>
<dbReference type="EMBL" id="FQUU01000006">
    <property type="protein sequence ID" value="SHF12926.1"/>
    <property type="molecule type" value="Genomic_DNA"/>
</dbReference>
<protein>
    <submittedName>
        <fullName evidence="4">tRNA1Val (Adenine37-N6)-methyltransferase</fullName>
    </submittedName>
</protein>
<sequence length="236" mass="26933">MPNPYFQFKEFIVYQDHCAMKVTTDSCLFGAWCAAEIQKLHCSKILDIGTGTGLLALMIAQKNTGNIDAVELDDHAARQALENISVSPWKDRISIFKSDILEHVGKYDCIISNPPYYENELQSPELKNNLAHHSISLTLKDIIRYASQALTGRGYFFLILPYKRLLEAEKMLLGQNLFLHKTLIIKQTTTHSPFRVMIMAGKERKGLPGIEVIPIKNGEVYSENFKDLLKDYYLYL</sequence>
<dbReference type="GO" id="GO:0008170">
    <property type="term" value="F:N-methyltransferase activity"/>
    <property type="evidence" value="ECO:0007669"/>
    <property type="project" value="UniProtKB-ARBA"/>
</dbReference>
<dbReference type="RefSeq" id="WP_072835074.1">
    <property type="nucleotide sequence ID" value="NZ_FQUU01000006.1"/>
</dbReference>
<dbReference type="STRING" id="1121884.SAMN02745131_01878"/>
<dbReference type="SUPFAM" id="SSF53335">
    <property type="entry name" value="S-adenosyl-L-methionine-dependent methyltransferases"/>
    <property type="match status" value="1"/>
</dbReference>
<dbReference type="GO" id="GO:0003676">
    <property type="term" value="F:nucleic acid binding"/>
    <property type="evidence" value="ECO:0007669"/>
    <property type="project" value="InterPro"/>
</dbReference>
<organism evidence="4 5">
    <name type="scientific">Flavisolibacter ginsengisoli DSM 18119</name>
    <dbReference type="NCBI Taxonomy" id="1121884"/>
    <lineage>
        <taxon>Bacteria</taxon>
        <taxon>Pseudomonadati</taxon>
        <taxon>Bacteroidota</taxon>
        <taxon>Chitinophagia</taxon>
        <taxon>Chitinophagales</taxon>
        <taxon>Chitinophagaceae</taxon>
        <taxon>Flavisolibacter</taxon>
    </lineage>
</organism>
<dbReference type="PANTHER" id="PTHR47739">
    <property type="entry name" value="TRNA1(VAL) (ADENINE(37)-N6)-METHYLTRANSFERASE"/>
    <property type="match status" value="1"/>
</dbReference>
<dbReference type="InterPro" id="IPR002052">
    <property type="entry name" value="DNA_methylase_N6_adenine_CS"/>
</dbReference>
<evidence type="ECO:0000256" key="1">
    <source>
        <dbReference type="ARBA" id="ARBA00022603"/>
    </source>
</evidence>
<dbReference type="Gene3D" id="3.40.50.150">
    <property type="entry name" value="Vaccinia Virus protein VP39"/>
    <property type="match status" value="1"/>
</dbReference>
<gene>
    <name evidence="4" type="ORF">SAMN02745131_01878</name>
</gene>